<accession>A0A401TUG6</accession>
<keyword evidence="2" id="KW-1185">Reference proteome</keyword>
<evidence type="ECO:0000313" key="2">
    <source>
        <dbReference type="Proteomes" id="UP000287033"/>
    </source>
</evidence>
<dbReference type="AlphaFoldDB" id="A0A401TUG6"/>
<name>A0A401TUG6_CHIPU</name>
<comment type="caution">
    <text evidence="1">The sequence shown here is derived from an EMBL/GenBank/DDBJ whole genome shotgun (WGS) entry which is preliminary data.</text>
</comment>
<dbReference type="Proteomes" id="UP000287033">
    <property type="component" value="Unassembled WGS sequence"/>
</dbReference>
<gene>
    <name evidence="1" type="ORF">chiPu_0030377</name>
</gene>
<dbReference type="EMBL" id="BEZZ01181372">
    <property type="protein sequence ID" value="GCC46270.1"/>
    <property type="molecule type" value="Genomic_DNA"/>
</dbReference>
<protein>
    <submittedName>
        <fullName evidence="1">Uncharacterized protein</fullName>
    </submittedName>
</protein>
<reference evidence="1 2" key="1">
    <citation type="journal article" date="2018" name="Nat. Ecol. Evol.">
        <title>Shark genomes provide insights into elasmobranch evolution and the origin of vertebrates.</title>
        <authorList>
            <person name="Hara Y"/>
            <person name="Yamaguchi K"/>
            <person name="Onimaru K"/>
            <person name="Kadota M"/>
            <person name="Koyanagi M"/>
            <person name="Keeley SD"/>
            <person name="Tatsumi K"/>
            <person name="Tanaka K"/>
            <person name="Motone F"/>
            <person name="Kageyama Y"/>
            <person name="Nozu R"/>
            <person name="Adachi N"/>
            <person name="Nishimura O"/>
            <person name="Nakagawa R"/>
            <person name="Tanegashima C"/>
            <person name="Kiyatake I"/>
            <person name="Matsumoto R"/>
            <person name="Murakumo K"/>
            <person name="Nishida K"/>
            <person name="Terakita A"/>
            <person name="Kuratani S"/>
            <person name="Sato K"/>
            <person name="Hyodo S Kuraku.S."/>
        </authorList>
    </citation>
    <scope>NUCLEOTIDE SEQUENCE [LARGE SCALE GENOMIC DNA]</scope>
</reference>
<organism evidence="1 2">
    <name type="scientific">Chiloscyllium punctatum</name>
    <name type="common">Brownbanded bambooshark</name>
    <name type="synonym">Hemiscyllium punctatum</name>
    <dbReference type="NCBI Taxonomy" id="137246"/>
    <lineage>
        <taxon>Eukaryota</taxon>
        <taxon>Metazoa</taxon>
        <taxon>Chordata</taxon>
        <taxon>Craniata</taxon>
        <taxon>Vertebrata</taxon>
        <taxon>Chondrichthyes</taxon>
        <taxon>Elasmobranchii</taxon>
        <taxon>Galeomorphii</taxon>
        <taxon>Galeoidea</taxon>
        <taxon>Orectolobiformes</taxon>
        <taxon>Hemiscylliidae</taxon>
        <taxon>Chiloscyllium</taxon>
    </lineage>
</organism>
<evidence type="ECO:0000313" key="1">
    <source>
        <dbReference type="EMBL" id="GCC46270.1"/>
    </source>
</evidence>
<sequence length="110" mass="12228">MDFRIAIDLRGRRLEDLCLHALGKTKHVDGAVNAGLGGLHRIELVMNRRSRTRQIVDLVHLDIERERDVVAHDLEPGIADQMRNVGPAAGEVIVDAEHIVALLDEPLAQM</sequence>
<proteinExistence type="predicted"/>